<evidence type="ECO:0000313" key="2">
    <source>
        <dbReference type="EMBL" id="SSA45190.1"/>
    </source>
</evidence>
<dbReference type="EMBL" id="UETB01000012">
    <property type="protein sequence ID" value="SSA45190.1"/>
    <property type="molecule type" value="Genomic_DNA"/>
</dbReference>
<dbReference type="AlphaFoldDB" id="A0A2Y9ALJ3"/>
<sequence>MGAQHIHPTETTAERTESPSDTVTPEPQVAGLPVTTGETADIEEFV</sequence>
<gene>
    <name evidence="2" type="ORF">SAMN05216184_11249</name>
</gene>
<name>A0A2Y9ALJ3_9MICO</name>
<protein>
    <submittedName>
        <fullName evidence="2">Uncharacterized protein</fullName>
    </submittedName>
</protein>
<feature type="region of interest" description="Disordered" evidence="1">
    <location>
        <begin position="1"/>
        <end position="46"/>
    </location>
</feature>
<evidence type="ECO:0000313" key="3">
    <source>
        <dbReference type="Proteomes" id="UP000250222"/>
    </source>
</evidence>
<dbReference type="RefSeq" id="WP_181424650.1">
    <property type="nucleotide sequence ID" value="NZ_QKLZ01000012.1"/>
</dbReference>
<dbReference type="Proteomes" id="UP000250222">
    <property type="component" value="Unassembled WGS sequence"/>
</dbReference>
<proteinExistence type="predicted"/>
<keyword evidence="3" id="KW-1185">Reference proteome</keyword>
<accession>A0A2Y9ALJ3</accession>
<reference evidence="2 3" key="1">
    <citation type="submission" date="2016-10" db="EMBL/GenBank/DDBJ databases">
        <authorList>
            <person name="Cai Z."/>
        </authorList>
    </citation>
    <scope>NUCLEOTIDE SEQUENCE [LARGE SCALE GENOMIC DNA]</scope>
    <source>
        <strain evidence="2 3">CGMCC 1.10826</strain>
    </source>
</reference>
<organism evidence="2 3">
    <name type="scientific">Georgenia satyanarayanai</name>
    <dbReference type="NCBI Taxonomy" id="860221"/>
    <lineage>
        <taxon>Bacteria</taxon>
        <taxon>Bacillati</taxon>
        <taxon>Actinomycetota</taxon>
        <taxon>Actinomycetes</taxon>
        <taxon>Micrococcales</taxon>
        <taxon>Bogoriellaceae</taxon>
        <taxon>Georgenia</taxon>
    </lineage>
</organism>
<evidence type="ECO:0000256" key="1">
    <source>
        <dbReference type="SAM" id="MobiDB-lite"/>
    </source>
</evidence>